<organism evidence="1 2">
    <name type="scientific">Solemya velum gill symbiont</name>
    <dbReference type="NCBI Taxonomy" id="2340"/>
    <lineage>
        <taxon>Bacteria</taxon>
        <taxon>Pseudomonadati</taxon>
        <taxon>Pseudomonadota</taxon>
        <taxon>Gammaproteobacteria</taxon>
        <taxon>sulfur-oxidizing symbionts</taxon>
    </lineage>
</organism>
<accession>A0A0B0H940</accession>
<name>A0A0B0H940_SOVGS</name>
<protein>
    <submittedName>
        <fullName evidence="1">Uncharacterized protein</fullName>
    </submittedName>
</protein>
<dbReference type="EMBL" id="JRAA01000001">
    <property type="protein sequence ID" value="KHF25620.1"/>
    <property type="molecule type" value="Genomic_DNA"/>
</dbReference>
<proteinExistence type="predicted"/>
<reference evidence="1 2" key="1">
    <citation type="journal article" date="2014" name="BMC Genomics">
        <title>The genome of the intracellular bacterium of the coastal bivalve, Solemya velum: a blueprint for thriving in and out of symbiosis.</title>
        <authorList>
            <person name="Dmytrenko O."/>
            <person name="Russell S.L."/>
            <person name="Loo W.T."/>
            <person name="Fontanez K.M."/>
            <person name="Liao L."/>
            <person name="Roeselers G."/>
            <person name="Sharma R."/>
            <person name="Stewart F.J."/>
            <person name="Newton I.L."/>
            <person name="Woyke T."/>
            <person name="Wu D."/>
            <person name="Lang J.M."/>
            <person name="Eisen J.A."/>
            <person name="Cavanaugh C.M."/>
        </authorList>
    </citation>
    <scope>NUCLEOTIDE SEQUENCE [LARGE SCALE GENOMIC DNA]</scope>
    <source>
        <strain evidence="1 2">WH</strain>
    </source>
</reference>
<evidence type="ECO:0000313" key="2">
    <source>
        <dbReference type="Proteomes" id="UP000030856"/>
    </source>
</evidence>
<dbReference type="Proteomes" id="UP000030856">
    <property type="component" value="Unassembled WGS sequence"/>
</dbReference>
<dbReference type="AlphaFoldDB" id="A0A0B0H940"/>
<comment type="caution">
    <text evidence="1">The sequence shown here is derived from an EMBL/GenBank/DDBJ whole genome shotgun (WGS) entry which is preliminary data.</text>
</comment>
<gene>
    <name evidence="1" type="ORF">JV46_12490</name>
</gene>
<keyword evidence="2" id="KW-1185">Reference proteome</keyword>
<evidence type="ECO:0000313" key="1">
    <source>
        <dbReference type="EMBL" id="KHF25620.1"/>
    </source>
</evidence>
<sequence>MLVLKINWFKSIVRVLSETDSMANEVLSTPKDILTADIHNV</sequence>